<keyword evidence="2" id="KW-0808">Transferase</keyword>
<accession>A0A517LB46</accession>
<dbReference type="PROSITE" id="PS50280">
    <property type="entry name" value="SET"/>
    <property type="match status" value="1"/>
</dbReference>
<dbReference type="PANTHER" id="PTHR13271:SF34">
    <property type="entry name" value="N-LYSINE METHYLTRANSFERASE SETD6"/>
    <property type="match status" value="1"/>
</dbReference>
<dbReference type="InterPro" id="IPR050600">
    <property type="entry name" value="SETD3_SETD6_MTase"/>
</dbReference>
<dbReference type="Gene3D" id="3.90.1420.10">
    <property type="entry name" value="Rubisco LSMT, substrate-binding domain"/>
    <property type="match status" value="1"/>
</dbReference>
<dbReference type="InterPro" id="IPR015353">
    <property type="entry name" value="Rubisco_LSMT_subst-bd"/>
</dbReference>
<protein>
    <recommendedName>
        <fullName evidence="5">SET domain-containing protein</fullName>
    </recommendedName>
</protein>
<organism evidence="6 7">
    <name type="scientific">Venturia effusa</name>
    <dbReference type="NCBI Taxonomy" id="50376"/>
    <lineage>
        <taxon>Eukaryota</taxon>
        <taxon>Fungi</taxon>
        <taxon>Dikarya</taxon>
        <taxon>Ascomycota</taxon>
        <taxon>Pezizomycotina</taxon>
        <taxon>Dothideomycetes</taxon>
        <taxon>Pleosporomycetidae</taxon>
        <taxon>Venturiales</taxon>
        <taxon>Venturiaceae</taxon>
        <taxon>Venturia</taxon>
    </lineage>
</organism>
<sequence>MVDEFDSISQGFLSWLSRSGASISSKIEIADLRRQNAGRGVVSTADIDQDEVIFSIPRSIVLSVQNSSFRQQHEEFLSSLAEDPWLSLILVMLYEYGRGSESNWKPYFDILPSSFDTLIHWSENELEELQASAVIKKIGKTSADQTFEEKIWPIVSSKPGVFGFPGSISKEEVVKLAHRMGSLIMAYAFDIESSQAKEPDEEGYATEDEDEDLPKGMVPLADTLNADADRNNARLFYEPDVLVMKAIRPIPKGSEIFNDYGSLPRSDLLRRYGYITDNYAQYDVVEVPLELVVSTVKDIFKLSDDIARQQLDLLGEADALDDGYDIPHGNDFNEQFSLELKMLGLVLIPHSSPKFAKQASRGELPKSWFVLMQEVLKRRLEQYSTTVDQDAEYLRDLKARFDGGMHDQSPAELRRRMAAVQVRMGEKAILLSALAKLEEEGDRVAAEMTETNGGRKRGAEEQNGPGYKKRR</sequence>
<evidence type="ECO:0000256" key="1">
    <source>
        <dbReference type="ARBA" id="ARBA00022603"/>
    </source>
</evidence>
<dbReference type="PANTHER" id="PTHR13271">
    <property type="entry name" value="UNCHARACTERIZED PUTATIVE METHYLTRANSFERASE"/>
    <property type="match status" value="1"/>
</dbReference>
<evidence type="ECO:0000256" key="4">
    <source>
        <dbReference type="SAM" id="MobiDB-lite"/>
    </source>
</evidence>
<feature type="domain" description="SET" evidence="5">
    <location>
        <begin position="25"/>
        <end position="261"/>
    </location>
</feature>
<dbReference type="GO" id="GO:0016279">
    <property type="term" value="F:protein-lysine N-methyltransferase activity"/>
    <property type="evidence" value="ECO:0007669"/>
    <property type="project" value="UniProtKB-UniRule"/>
</dbReference>
<evidence type="ECO:0000313" key="6">
    <source>
        <dbReference type="EMBL" id="QDS72847.1"/>
    </source>
</evidence>
<name>A0A517LB46_9PEZI</name>
<dbReference type="FunFam" id="3.90.1410.10:FF:000007">
    <property type="entry name" value="Ribosomal lysine N-methyltransferase 4"/>
    <property type="match status" value="1"/>
</dbReference>
<dbReference type="OrthoDB" id="341421at2759"/>
<reference evidence="6 7" key="1">
    <citation type="submission" date="2019-07" db="EMBL/GenBank/DDBJ databases">
        <title>Finished genome of Venturia effusa.</title>
        <authorList>
            <person name="Young C.A."/>
            <person name="Cox M.P."/>
            <person name="Ganley A.R.D."/>
            <person name="David W.J."/>
        </authorList>
    </citation>
    <scope>NUCLEOTIDE SEQUENCE [LARGE SCALE GENOMIC DNA]</scope>
    <source>
        <strain evidence="7">albino</strain>
    </source>
</reference>
<dbReference type="AlphaFoldDB" id="A0A517LB46"/>
<keyword evidence="1" id="KW-0489">Methyltransferase</keyword>
<dbReference type="InterPro" id="IPR044430">
    <property type="entry name" value="SETD6_SET"/>
</dbReference>
<gene>
    <name evidence="6" type="ORF">FKW77_007092</name>
</gene>
<evidence type="ECO:0000313" key="7">
    <source>
        <dbReference type="Proteomes" id="UP000316270"/>
    </source>
</evidence>
<dbReference type="SUPFAM" id="SSF82199">
    <property type="entry name" value="SET domain"/>
    <property type="match status" value="1"/>
</dbReference>
<dbReference type="EMBL" id="CP042192">
    <property type="protein sequence ID" value="QDS72847.1"/>
    <property type="molecule type" value="Genomic_DNA"/>
</dbReference>
<evidence type="ECO:0000259" key="5">
    <source>
        <dbReference type="PROSITE" id="PS50280"/>
    </source>
</evidence>
<dbReference type="Gene3D" id="3.90.1410.10">
    <property type="entry name" value="set domain protein methyltransferase, domain 1"/>
    <property type="match status" value="1"/>
</dbReference>
<dbReference type="Pfam" id="PF09273">
    <property type="entry name" value="Rubis-subs-bind"/>
    <property type="match status" value="1"/>
</dbReference>
<dbReference type="Proteomes" id="UP000316270">
    <property type="component" value="Chromosome 8"/>
</dbReference>
<keyword evidence="3" id="KW-0949">S-adenosyl-L-methionine</keyword>
<evidence type="ECO:0000256" key="3">
    <source>
        <dbReference type="ARBA" id="ARBA00022691"/>
    </source>
</evidence>
<keyword evidence="7" id="KW-1185">Reference proteome</keyword>
<dbReference type="STRING" id="50376.A0A517LB46"/>
<dbReference type="Pfam" id="PF00856">
    <property type="entry name" value="SET"/>
    <property type="match status" value="1"/>
</dbReference>
<dbReference type="GO" id="GO:0032259">
    <property type="term" value="P:methylation"/>
    <property type="evidence" value="ECO:0007669"/>
    <property type="project" value="UniProtKB-KW"/>
</dbReference>
<dbReference type="InterPro" id="IPR046341">
    <property type="entry name" value="SET_dom_sf"/>
</dbReference>
<dbReference type="CDD" id="cd19178">
    <property type="entry name" value="SET_SETD6"/>
    <property type="match status" value="1"/>
</dbReference>
<dbReference type="InterPro" id="IPR036464">
    <property type="entry name" value="Rubisco_LSMT_subst-bd_sf"/>
</dbReference>
<evidence type="ECO:0000256" key="2">
    <source>
        <dbReference type="ARBA" id="ARBA00022679"/>
    </source>
</evidence>
<dbReference type="SUPFAM" id="SSF81822">
    <property type="entry name" value="RuBisCo LSMT C-terminal, substrate-binding domain"/>
    <property type="match status" value="1"/>
</dbReference>
<dbReference type="GO" id="GO:0005634">
    <property type="term" value="C:nucleus"/>
    <property type="evidence" value="ECO:0007669"/>
    <property type="project" value="UniProtKB-SubCell"/>
</dbReference>
<feature type="region of interest" description="Disordered" evidence="4">
    <location>
        <begin position="441"/>
        <end position="471"/>
    </location>
</feature>
<proteinExistence type="predicted"/>
<dbReference type="InterPro" id="IPR001214">
    <property type="entry name" value="SET_dom"/>
</dbReference>